<dbReference type="AlphaFoldDB" id="G0NL81"/>
<gene>
    <name evidence="2" type="ORF">CAEBREN_10790</name>
</gene>
<dbReference type="InParanoid" id="G0NL81"/>
<evidence type="ECO:0000256" key="1">
    <source>
        <dbReference type="SAM" id="MobiDB-lite"/>
    </source>
</evidence>
<dbReference type="EMBL" id="GL379904">
    <property type="protein sequence ID" value="EGT33279.1"/>
    <property type="molecule type" value="Genomic_DNA"/>
</dbReference>
<evidence type="ECO:0000313" key="3">
    <source>
        <dbReference type="Proteomes" id="UP000008068"/>
    </source>
</evidence>
<dbReference type="Proteomes" id="UP000008068">
    <property type="component" value="Unassembled WGS sequence"/>
</dbReference>
<organism evidence="3">
    <name type="scientific">Caenorhabditis brenneri</name>
    <name type="common">Nematode worm</name>
    <dbReference type="NCBI Taxonomy" id="135651"/>
    <lineage>
        <taxon>Eukaryota</taxon>
        <taxon>Metazoa</taxon>
        <taxon>Ecdysozoa</taxon>
        <taxon>Nematoda</taxon>
        <taxon>Chromadorea</taxon>
        <taxon>Rhabditida</taxon>
        <taxon>Rhabditina</taxon>
        <taxon>Rhabditomorpha</taxon>
        <taxon>Rhabditoidea</taxon>
        <taxon>Rhabditidae</taxon>
        <taxon>Peloderinae</taxon>
        <taxon>Caenorhabditis</taxon>
    </lineage>
</organism>
<reference evidence="3" key="1">
    <citation type="submission" date="2011-07" db="EMBL/GenBank/DDBJ databases">
        <authorList>
            <consortium name="Caenorhabditis brenneri Sequencing and Analysis Consortium"/>
            <person name="Wilson R.K."/>
        </authorList>
    </citation>
    <scope>NUCLEOTIDE SEQUENCE [LARGE SCALE GENOMIC DNA]</scope>
    <source>
        <strain evidence="3">PB2801</strain>
    </source>
</reference>
<proteinExistence type="predicted"/>
<sequence length="197" mass="21512">MSLPPKLPNQFSPDKPITQGYRPWTPVSNSSLMFPSANNANMIRPGPIYFTPLTTKKLQNSNEGRMNIPTPIDASSTQVALPGSSPSAYNMIKKPASQSFSAHTIRHSHYAQDVSSTSYPPLPLHYSSSANCFSSELSRPPKATVFQQNDSLNDYGTKERPQSPDVNGPPIDDLLGIKDLYPSGSINIADYLPVIFS</sequence>
<feature type="region of interest" description="Disordered" evidence="1">
    <location>
        <begin position="1"/>
        <end position="22"/>
    </location>
</feature>
<name>G0NL81_CAEBE</name>
<keyword evidence="3" id="KW-1185">Reference proteome</keyword>
<accession>G0NL81</accession>
<dbReference type="HOGENOM" id="CLU_1385254_0_0_1"/>
<protein>
    <submittedName>
        <fullName evidence="2">Uncharacterized protein</fullName>
    </submittedName>
</protein>
<evidence type="ECO:0000313" key="2">
    <source>
        <dbReference type="EMBL" id="EGT33279.1"/>
    </source>
</evidence>